<dbReference type="SUPFAM" id="SSF56672">
    <property type="entry name" value="DNA/RNA polymerases"/>
    <property type="match status" value="1"/>
</dbReference>
<comment type="caution">
    <text evidence="2">The sequence shown here is derived from an EMBL/GenBank/DDBJ whole genome shotgun (WGS) entry which is preliminary data.</text>
</comment>
<dbReference type="Gene3D" id="3.10.10.10">
    <property type="entry name" value="HIV Type 1 Reverse Transcriptase, subunit A, domain 1"/>
    <property type="match status" value="1"/>
</dbReference>
<dbReference type="InterPro" id="IPR053134">
    <property type="entry name" value="RNA-dir_DNA_polymerase"/>
</dbReference>
<feature type="region of interest" description="Disordered" evidence="1">
    <location>
        <begin position="123"/>
        <end position="144"/>
    </location>
</feature>
<dbReference type="EMBL" id="BQNB010019987">
    <property type="protein sequence ID" value="GJT91107.1"/>
    <property type="molecule type" value="Genomic_DNA"/>
</dbReference>
<dbReference type="PANTHER" id="PTHR24559">
    <property type="entry name" value="TRANSPOSON TY3-I GAG-POL POLYPROTEIN"/>
    <property type="match status" value="1"/>
</dbReference>
<dbReference type="PANTHER" id="PTHR24559:SF444">
    <property type="entry name" value="REVERSE TRANSCRIPTASE DOMAIN-CONTAINING PROTEIN"/>
    <property type="match status" value="1"/>
</dbReference>
<keyword evidence="3" id="KW-1185">Reference proteome</keyword>
<sequence>MFLRMRGDLFPTPREQRWARKSNSDRSRSRRTPHPPHGLAVKYLGIGTNITNCILWGRGTLREGLDEFMVVRSPSPYNGVIGRPGLKKEQPRRVHLETSRHERRPKIHYGAPFECPGRVIAHKAKKKRTGTRPEQSHPRRNANKGYHQIQMAEEDEDKTSFHTNQGLYIDAFGLKNAGATSQRRVDKAFEKQIGRNLEVYVDELVIKSHTEQEILRDIEETF</sequence>
<feature type="compositionally biased region" description="Basic and acidic residues" evidence="1">
    <location>
        <begin position="14"/>
        <end position="27"/>
    </location>
</feature>
<dbReference type="Gene3D" id="3.30.70.270">
    <property type="match status" value="1"/>
</dbReference>
<dbReference type="InterPro" id="IPR043128">
    <property type="entry name" value="Rev_trsase/Diguanyl_cyclase"/>
</dbReference>
<proteinExistence type="predicted"/>
<feature type="region of interest" description="Disordered" evidence="1">
    <location>
        <begin position="81"/>
        <end position="100"/>
    </location>
</feature>
<dbReference type="InterPro" id="IPR043502">
    <property type="entry name" value="DNA/RNA_pol_sf"/>
</dbReference>
<reference evidence="2" key="2">
    <citation type="submission" date="2022-01" db="EMBL/GenBank/DDBJ databases">
        <authorList>
            <person name="Yamashiro T."/>
            <person name="Shiraishi A."/>
            <person name="Satake H."/>
            <person name="Nakayama K."/>
        </authorList>
    </citation>
    <scope>NUCLEOTIDE SEQUENCE</scope>
</reference>
<accession>A0ABQ5HV03</accession>
<gene>
    <name evidence="2" type="ORF">Tco_1079952</name>
</gene>
<evidence type="ECO:0000256" key="1">
    <source>
        <dbReference type="SAM" id="MobiDB-lite"/>
    </source>
</evidence>
<dbReference type="Proteomes" id="UP001151760">
    <property type="component" value="Unassembled WGS sequence"/>
</dbReference>
<evidence type="ECO:0000313" key="3">
    <source>
        <dbReference type="Proteomes" id="UP001151760"/>
    </source>
</evidence>
<feature type="compositionally biased region" description="Basic and acidic residues" evidence="1">
    <location>
        <begin position="86"/>
        <end position="100"/>
    </location>
</feature>
<organism evidence="2 3">
    <name type="scientific">Tanacetum coccineum</name>
    <dbReference type="NCBI Taxonomy" id="301880"/>
    <lineage>
        <taxon>Eukaryota</taxon>
        <taxon>Viridiplantae</taxon>
        <taxon>Streptophyta</taxon>
        <taxon>Embryophyta</taxon>
        <taxon>Tracheophyta</taxon>
        <taxon>Spermatophyta</taxon>
        <taxon>Magnoliopsida</taxon>
        <taxon>eudicotyledons</taxon>
        <taxon>Gunneridae</taxon>
        <taxon>Pentapetalae</taxon>
        <taxon>asterids</taxon>
        <taxon>campanulids</taxon>
        <taxon>Asterales</taxon>
        <taxon>Asteraceae</taxon>
        <taxon>Asteroideae</taxon>
        <taxon>Anthemideae</taxon>
        <taxon>Anthemidinae</taxon>
        <taxon>Tanacetum</taxon>
    </lineage>
</organism>
<dbReference type="CDD" id="cd01647">
    <property type="entry name" value="RT_LTR"/>
    <property type="match status" value="1"/>
</dbReference>
<evidence type="ECO:0000313" key="2">
    <source>
        <dbReference type="EMBL" id="GJT91107.1"/>
    </source>
</evidence>
<reference evidence="2" key="1">
    <citation type="journal article" date="2022" name="Int. J. Mol. Sci.">
        <title>Draft Genome of Tanacetum Coccineum: Genomic Comparison of Closely Related Tanacetum-Family Plants.</title>
        <authorList>
            <person name="Yamashiro T."/>
            <person name="Shiraishi A."/>
            <person name="Nakayama K."/>
            <person name="Satake H."/>
        </authorList>
    </citation>
    <scope>NUCLEOTIDE SEQUENCE</scope>
</reference>
<feature type="region of interest" description="Disordered" evidence="1">
    <location>
        <begin position="13"/>
        <end position="36"/>
    </location>
</feature>
<protein>
    <recommendedName>
        <fullName evidence="4">Reverse transcriptase domain-containing protein</fullName>
    </recommendedName>
</protein>
<evidence type="ECO:0008006" key="4">
    <source>
        <dbReference type="Google" id="ProtNLM"/>
    </source>
</evidence>
<name>A0ABQ5HV03_9ASTR</name>